<reference evidence="2" key="1">
    <citation type="submission" date="2022-11" db="EMBL/GenBank/DDBJ databases">
        <authorList>
            <person name="Hyden B.L."/>
            <person name="Feng K."/>
            <person name="Yates T."/>
            <person name="Jawdy S."/>
            <person name="Smart L.B."/>
            <person name="Muchero W."/>
        </authorList>
    </citation>
    <scope>NUCLEOTIDE SEQUENCE</scope>
    <source>
        <tissue evidence="2">Shoot tip</tissue>
    </source>
</reference>
<evidence type="ECO:0000313" key="3">
    <source>
        <dbReference type="Proteomes" id="UP001151752"/>
    </source>
</evidence>
<dbReference type="GO" id="GO:0003872">
    <property type="term" value="F:6-phosphofructokinase activity"/>
    <property type="evidence" value="ECO:0007669"/>
    <property type="project" value="InterPro"/>
</dbReference>
<dbReference type="InterPro" id="IPR035966">
    <property type="entry name" value="PKF_sf"/>
</dbReference>
<organism evidence="2 3">
    <name type="scientific">Salix koriyanagi</name>
    <dbReference type="NCBI Taxonomy" id="2511006"/>
    <lineage>
        <taxon>Eukaryota</taxon>
        <taxon>Viridiplantae</taxon>
        <taxon>Streptophyta</taxon>
        <taxon>Embryophyta</taxon>
        <taxon>Tracheophyta</taxon>
        <taxon>Spermatophyta</taxon>
        <taxon>Magnoliopsida</taxon>
        <taxon>eudicotyledons</taxon>
        <taxon>Gunneridae</taxon>
        <taxon>Pentapetalae</taxon>
        <taxon>rosids</taxon>
        <taxon>fabids</taxon>
        <taxon>Malpighiales</taxon>
        <taxon>Salicaceae</taxon>
        <taxon>Saliceae</taxon>
        <taxon>Salix</taxon>
    </lineage>
</organism>
<accession>A0A9Q0SZI2</accession>
<reference evidence="2" key="2">
    <citation type="journal article" date="2023" name="Int. J. Mol. Sci.">
        <title>De Novo Assembly and Annotation of 11 Diverse Shrub Willow (Salix) Genomes Reveals Novel Gene Organization in Sex-Linked Regions.</title>
        <authorList>
            <person name="Hyden B."/>
            <person name="Feng K."/>
            <person name="Yates T.B."/>
            <person name="Jawdy S."/>
            <person name="Cereghino C."/>
            <person name="Smart L.B."/>
            <person name="Muchero W."/>
        </authorList>
    </citation>
    <scope>NUCLEOTIDE SEQUENCE</scope>
    <source>
        <tissue evidence="2">Shoot tip</tissue>
    </source>
</reference>
<comment type="caution">
    <text evidence="2">The sequence shown here is derived from an EMBL/GenBank/DDBJ whole genome shotgun (WGS) entry which is preliminary data.</text>
</comment>
<proteinExistence type="predicted"/>
<name>A0A9Q0SZI2_9ROSI</name>
<dbReference type="Proteomes" id="UP001151752">
    <property type="component" value="Chromosome 3"/>
</dbReference>
<dbReference type="PANTHER" id="PTHR45770">
    <property type="entry name" value="ATP-DEPENDENT 6-PHOSPHOFRUCTOKINASE 1"/>
    <property type="match status" value="1"/>
</dbReference>
<dbReference type="InterPro" id="IPR050929">
    <property type="entry name" value="PFKA"/>
</dbReference>
<dbReference type="SUPFAM" id="SSF53784">
    <property type="entry name" value="Phosphofructokinase"/>
    <property type="match status" value="1"/>
</dbReference>
<evidence type="ECO:0000256" key="1">
    <source>
        <dbReference type="ARBA" id="ARBA00022533"/>
    </source>
</evidence>
<keyword evidence="1" id="KW-0021">Allosteric enzyme</keyword>
<gene>
    <name evidence="2" type="ORF">OIU74_014356</name>
</gene>
<dbReference type="AlphaFoldDB" id="A0A9Q0SZI2"/>
<dbReference type="EMBL" id="JAPFFM010000017">
    <property type="protein sequence ID" value="KAJ6695193.1"/>
    <property type="molecule type" value="Genomic_DNA"/>
</dbReference>
<evidence type="ECO:0000313" key="2">
    <source>
        <dbReference type="EMBL" id="KAJ6695193.1"/>
    </source>
</evidence>
<sequence length="155" mass="17509">MDLSLAAAASSSFNLLFLNAHKFSLFQCNPNFSLKSKPLPAKSLFWRQNHQVRVRALNDDGFVLEDVPHLTDFLPHLPSYPNPLHHSQAYAIVKQTFVGPEDAVAENIVVRKDSPRGVHFRRAGPRREVYFMPDEVRACIVTCGGLCPWDQYSDS</sequence>
<keyword evidence="3" id="KW-1185">Reference proteome</keyword>
<protein>
    <submittedName>
        <fullName evidence="2">Uncharacterized protein</fullName>
    </submittedName>
</protein>